<protein>
    <recommendedName>
        <fullName evidence="3">DUF4220 domain-containing protein</fullName>
    </recommendedName>
</protein>
<gene>
    <name evidence="1" type="ORF">DY000_02053102</name>
</gene>
<organism evidence="1 2">
    <name type="scientific">Brassica cretica</name>
    <name type="common">Mustard</name>
    <dbReference type="NCBI Taxonomy" id="69181"/>
    <lineage>
        <taxon>Eukaryota</taxon>
        <taxon>Viridiplantae</taxon>
        <taxon>Streptophyta</taxon>
        <taxon>Embryophyta</taxon>
        <taxon>Tracheophyta</taxon>
        <taxon>Spermatophyta</taxon>
        <taxon>Magnoliopsida</taxon>
        <taxon>eudicotyledons</taxon>
        <taxon>Gunneridae</taxon>
        <taxon>Pentapetalae</taxon>
        <taxon>rosids</taxon>
        <taxon>malvids</taxon>
        <taxon>Brassicales</taxon>
        <taxon>Brassicaceae</taxon>
        <taxon>Brassiceae</taxon>
        <taxon>Brassica</taxon>
    </lineage>
</organism>
<proteinExistence type="predicted"/>
<reference evidence="1 2" key="1">
    <citation type="journal article" date="2020" name="BMC Genomics">
        <title>Intraspecific diversification of the crop wild relative Brassica cretica Lam. using demographic model selection.</title>
        <authorList>
            <person name="Kioukis A."/>
            <person name="Michalopoulou V.A."/>
            <person name="Briers L."/>
            <person name="Pirintsos S."/>
            <person name="Studholme D.J."/>
            <person name="Pavlidis P."/>
            <person name="Sarris P.F."/>
        </authorList>
    </citation>
    <scope>NUCLEOTIDE SEQUENCE [LARGE SCALE GENOMIC DNA]</scope>
    <source>
        <strain evidence="2">cv. PFS-1207/04</strain>
    </source>
</reference>
<accession>A0ABQ7AHJ6</accession>
<dbReference type="Proteomes" id="UP000266723">
    <property type="component" value="Unassembled WGS sequence"/>
</dbReference>
<evidence type="ECO:0008006" key="3">
    <source>
        <dbReference type="Google" id="ProtNLM"/>
    </source>
</evidence>
<evidence type="ECO:0000313" key="2">
    <source>
        <dbReference type="Proteomes" id="UP000266723"/>
    </source>
</evidence>
<keyword evidence="2" id="KW-1185">Reference proteome</keyword>
<name>A0ABQ7AHJ6_BRACR</name>
<dbReference type="EMBL" id="QGKV02002055">
    <property type="protein sequence ID" value="KAF3497065.1"/>
    <property type="molecule type" value="Genomic_DNA"/>
</dbReference>
<evidence type="ECO:0000313" key="1">
    <source>
        <dbReference type="EMBL" id="KAF3497065.1"/>
    </source>
</evidence>
<comment type="caution">
    <text evidence="1">The sequence shown here is derived from an EMBL/GenBank/DDBJ whole genome shotgun (WGS) entry which is preliminary data.</text>
</comment>
<sequence>MFLLTPEDPMIVFASLHVLDCIGLQHLVLFSSRSAFHFDLDDPVLNPLLYLWLRIFSGIMTGNTYVVSTQQGWITEMFSSQVKPASLTAHFVLQATLSFFKSVVNVWDGTEVPTSCHNQLFVISKCANLCVKRGKYKLYNSWDFFLSIVVSYTRPLVKLFEVKLVKVQKATHFLSLQGGRVSPFDLCMSYVLMGNAKYKFAWPPWIDKKVSSLLCLITTMFLVLFRGSRLRLGSQCGASTRSLKTINLIFMGYYYKGPYFLVLQKDIFGSVVLISADLLLAEMPYRARKDVMVYGHLIRGCIRINMALTYWQALVTPSLSLLSPFVWLMEAKPEFYRETSDEHILMLAKMVKIFTQRERGTTILGSIRTLFYSGLHLRCNMEFIS</sequence>